<organism evidence="1 2">
    <name type="scientific">Deinococcus aquiradiocola</name>
    <dbReference type="NCBI Taxonomy" id="393059"/>
    <lineage>
        <taxon>Bacteria</taxon>
        <taxon>Thermotogati</taxon>
        <taxon>Deinococcota</taxon>
        <taxon>Deinococci</taxon>
        <taxon>Deinococcales</taxon>
        <taxon>Deinococcaceae</taxon>
        <taxon>Deinococcus</taxon>
    </lineage>
</organism>
<dbReference type="Proteomes" id="UP000635726">
    <property type="component" value="Unassembled WGS sequence"/>
</dbReference>
<name>A0A917PFM3_9DEIO</name>
<reference evidence="1" key="2">
    <citation type="submission" date="2020-09" db="EMBL/GenBank/DDBJ databases">
        <authorList>
            <person name="Sun Q."/>
            <person name="Ohkuma M."/>
        </authorList>
    </citation>
    <scope>NUCLEOTIDE SEQUENCE</scope>
    <source>
        <strain evidence="1">JCM 14371</strain>
    </source>
</reference>
<comment type="caution">
    <text evidence="1">The sequence shown here is derived from an EMBL/GenBank/DDBJ whole genome shotgun (WGS) entry which is preliminary data.</text>
</comment>
<evidence type="ECO:0000313" key="1">
    <source>
        <dbReference type="EMBL" id="GGJ74448.1"/>
    </source>
</evidence>
<proteinExistence type="predicted"/>
<reference evidence="1" key="1">
    <citation type="journal article" date="2014" name="Int. J. Syst. Evol. Microbiol.">
        <title>Complete genome sequence of Corynebacterium casei LMG S-19264T (=DSM 44701T), isolated from a smear-ripened cheese.</title>
        <authorList>
            <consortium name="US DOE Joint Genome Institute (JGI-PGF)"/>
            <person name="Walter F."/>
            <person name="Albersmeier A."/>
            <person name="Kalinowski J."/>
            <person name="Ruckert C."/>
        </authorList>
    </citation>
    <scope>NUCLEOTIDE SEQUENCE</scope>
    <source>
        <strain evidence="1">JCM 14371</strain>
    </source>
</reference>
<dbReference type="RefSeq" id="WP_188962641.1">
    <property type="nucleotide sequence ID" value="NZ_BMOE01000005.1"/>
</dbReference>
<dbReference type="AlphaFoldDB" id="A0A917PFM3"/>
<accession>A0A917PFM3</accession>
<dbReference type="EMBL" id="BMOE01000005">
    <property type="protein sequence ID" value="GGJ74448.1"/>
    <property type="molecule type" value="Genomic_DNA"/>
</dbReference>
<dbReference type="InterPro" id="IPR034660">
    <property type="entry name" value="DinB/YfiT-like"/>
</dbReference>
<sequence>MTGDDLATLLHEANRDAWESLTSALGMADGQPSPRVGRLVQHLSVTKRGYWEALASALGTPAVPGELNLDGVCDWEEALARTLSPAQLAVHVRYSERDLDAAALLRLNARHTVWHAGQIAALSRAPRLA</sequence>
<gene>
    <name evidence="1" type="ORF">GCM10008939_18460</name>
</gene>
<keyword evidence="2" id="KW-1185">Reference proteome</keyword>
<evidence type="ECO:0000313" key="2">
    <source>
        <dbReference type="Proteomes" id="UP000635726"/>
    </source>
</evidence>
<dbReference type="SUPFAM" id="SSF109854">
    <property type="entry name" value="DinB/YfiT-like putative metalloenzymes"/>
    <property type="match status" value="1"/>
</dbReference>
<protein>
    <submittedName>
        <fullName evidence="1">Uncharacterized protein</fullName>
    </submittedName>
</protein>